<evidence type="ECO:0000313" key="7">
    <source>
        <dbReference type="Proteomes" id="UP000243904"/>
    </source>
</evidence>
<protein>
    <submittedName>
        <fullName evidence="6">Transglycosylase SLT domain-containing protein</fullName>
    </submittedName>
</protein>
<dbReference type="InterPro" id="IPR023346">
    <property type="entry name" value="Lysozyme-like_dom_sf"/>
</dbReference>
<name>A0A1H1RS09_9BRAD</name>
<feature type="chain" id="PRO_5009259205" evidence="4">
    <location>
        <begin position="34"/>
        <end position="279"/>
    </location>
</feature>
<feature type="domain" description="Transglycosylase SLT" evidence="5">
    <location>
        <begin position="87"/>
        <end position="181"/>
    </location>
</feature>
<comment type="similarity">
    <text evidence="1">Belongs to the transglycosylase Slt family.</text>
</comment>
<keyword evidence="4" id="KW-0732">Signal</keyword>
<evidence type="ECO:0000256" key="1">
    <source>
        <dbReference type="ARBA" id="ARBA00007734"/>
    </source>
</evidence>
<dbReference type="Gene3D" id="1.10.530.10">
    <property type="match status" value="1"/>
</dbReference>
<feature type="region of interest" description="Disordered" evidence="3">
    <location>
        <begin position="41"/>
        <end position="76"/>
    </location>
</feature>
<gene>
    <name evidence="6" type="ORF">SAMN05444158_1895</name>
</gene>
<evidence type="ECO:0000256" key="3">
    <source>
        <dbReference type="SAM" id="MobiDB-lite"/>
    </source>
</evidence>
<dbReference type="SUPFAM" id="SSF53955">
    <property type="entry name" value="Lysozyme-like"/>
    <property type="match status" value="1"/>
</dbReference>
<feature type="compositionally biased region" description="Low complexity" evidence="3">
    <location>
        <begin position="43"/>
        <end position="53"/>
    </location>
</feature>
<comment type="similarity">
    <text evidence="2">Belongs to the virb1 family.</text>
</comment>
<accession>A0A1H1RS09</accession>
<evidence type="ECO:0000256" key="2">
    <source>
        <dbReference type="ARBA" id="ARBA00009387"/>
    </source>
</evidence>
<evidence type="ECO:0000259" key="5">
    <source>
        <dbReference type="Pfam" id="PF01464"/>
    </source>
</evidence>
<dbReference type="AlphaFoldDB" id="A0A1H1RS09"/>
<feature type="signal peptide" evidence="4">
    <location>
        <begin position="1"/>
        <end position="33"/>
    </location>
</feature>
<dbReference type="InterPro" id="IPR008258">
    <property type="entry name" value="Transglycosylase_SLT_dom_1"/>
</dbReference>
<dbReference type="PANTHER" id="PTHR37423:SF2">
    <property type="entry name" value="MEMBRANE-BOUND LYTIC MUREIN TRANSGLYCOSYLASE C"/>
    <property type="match status" value="1"/>
</dbReference>
<evidence type="ECO:0000313" key="6">
    <source>
        <dbReference type="EMBL" id="SDS38473.1"/>
    </source>
</evidence>
<proteinExistence type="inferred from homology"/>
<keyword evidence="7" id="KW-1185">Reference proteome</keyword>
<reference evidence="7" key="1">
    <citation type="submission" date="2016-10" db="EMBL/GenBank/DDBJ databases">
        <authorList>
            <person name="Varghese N."/>
            <person name="Submissions S."/>
        </authorList>
    </citation>
    <scope>NUCLEOTIDE SEQUENCE [LARGE SCALE GENOMIC DNA]</scope>
    <source>
        <strain evidence="7">GAS369</strain>
    </source>
</reference>
<evidence type="ECO:0000256" key="4">
    <source>
        <dbReference type="SAM" id="SignalP"/>
    </source>
</evidence>
<dbReference type="Proteomes" id="UP000243904">
    <property type="component" value="Chromosome I"/>
</dbReference>
<dbReference type="Pfam" id="PF01464">
    <property type="entry name" value="SLT"/>
    <property type="match status" value="1"/>
</dbReference>
<dbReference type="EMBL" id="LT629750">
    <property type="protein sequence ID" value="SDS38473.1"/>
    <property type="molecule type" value="Genomic_DNA"/>
</dbReference>
<organism evidence="6 7">
    <name type="scientific">Bradyrhizobium canariense</name>
    <dbReference type="NCBI Taxonomy" id="255045"/>
    <lineage>
        <taxon>Bacteria</taxon>
        <taxon>Pseudomonadati</taxon>
        <taxon>Pseudomonadota</taxon>
        <taxon>Alphaproteobacteria</taxon>
        <taxon>Hyphomicrobiales</taxon>
        <taxon>Nitrobacteraceae</taxon>
        <taxon>Bradyrhizobium</taxon>
    </lineage>
</organism>
<dbReference type="PANTHER" id="PTHR37423">
    <property type="entry name" value="SOLUBLE LYTIC MUREIN TRANSGLYCOSYLASE-RELATED"/>
    <property type="match status" value="1"/>
</dbReference>
<sequence length="279" mass="29654">MLPKRRASRPRRVLVGTLLGALAGAIAPASVYAANQIAPQPEPSVTAAAASEAKPAEQPEPSEPANAQTPKPEPAPSFRAAVRAMVEQEVRKTGLPADIADAVVHVESNYDPSVIGGVGEIGLMQIRPSTAAMLGFKGSLDELAKPEVNIHYGVIYLSKAWRLANGDLCRALMKYRAGHGEEIMTPLSVNYCRRARSHLAALGSPFATAGASEPVIVPASTPSPAPNSPKLALNSPKDVYARYKQGTAAASRAFWVAREARVRAINAQLEARWRRVASR</sequence>